<feature type="domain" description="TadE-like" evidence="2">
    <location>
        <begin position="7"/>
        <end position="49"/>
    </location>
</feature>
<organism evidence="3 4">
    <name type="scientific">Tsukamurella soli</name>
    <dbReference type="NCBI Taxonomy" id="644556"/>
    <lineage>
        <taxon>Bacteria</taxon>
        <taxon>Bacillati</taxon>
        <taxon>Actinomycetota</taxon>
        <taxon>Actinomycetes</taxon>
        <taxon>Mycobacteriales</taxon>
        <taxon>Tsukamurellaceae</taxon>
        <taxon>Tsukamurella</taxon>
    </lineage>
</organism>
<keyword evidence="1" id="KW-0472">Membrane</keyword>
<dbReference type="Pfam" id="PF07811">
    <property type="entry name" value="TadE"/>
    <property type="match status" value="1"/>
</dbReference>
<evidence type="ECO:0000259" key="2">
    <source>
        <dbReference type="Pfam" id="PF07811"/>
    </source>
</evidence>
<dbReference type="EMBL" id="BAABFR010000016">
    <property type="protein sequence ID" value="GAA4388815.1"/>
    <property type="molecule type" value="Genomic_DNA"/>
</dbReference>
<name>A0ABP8JCT0_9ACTN</name>
<dbReference type="InterPro" id="IPR012495">
    <property type="entry name" value="TadE-like_dom"/>
</dbReference>
<sequence>MLSSEVGAVTVEAALAIGSLVVVLIACIGAVTAMTSYVRCVDAAREGARLHALGDAARASSAVAAVAPGGASSSVSRDDGAVTVRVSADVPLLPGLTVTGVAVAATEPGLDGE</sequence>
<dbReference type="InterPro" id="IPR049790">
    <property type="entry name" value="Rv3655c/TadE"/>
</dbReference>
<keyword evidence="4" id="KW-1185">Reference proteome</keyword>
<dbReference type="NCBIfam" id="NF041390">
    <property type="entry name" value="TadE_Rv3655c"/>
    <property type="match status" value="1"/>
</dbReference>
<comment type="caution">
    <text evidence="3">The sequence shown here is derived from an EMBL/GenBank/DDBJ whole genome shotgun (WGS) entry which is preliminary data.</text>
</comment>
<feature type="transmembrane region" description="Helical" evidence="1">
    <location>
        <begin position="6"/>
        <end position="31"/>
    </location>
</feature>
<evidence type="ECO:0000313" key="4">
    <source>
        <dbReference type="Proteomes" id="UP001500635"/>
    </source>
</evidence>
<gene>
    <name evidence="3" type="ORF">GCM10023147_14780</name>
</gene>
<dbReference type="Proteomes" id="UP001500635">
    <property type="component" value="Unassembled WGS sequence"/>
</dbReference>
<proteinExistence type="predicted"/>
<evidence type="ECO:0000313" key="3">
    <source>
        <dbReference type="EMBL" id="GAA4388815.1"/>
    </source>
</evidence>
<evidence type="ECO:0000256" key="1">
    <source>
        <dbReference type="SAM" id="Phobius"/>
    </source>
</evidence>
<accession>A0ABP8JCT0</accession>
<protein>
    <submittedName>
        <fullName evidence="3">TadE family type IV pilus minor pilin</fullName>
    </submittedName>
</protein>
<keyword evidence="1" id="KW-1133">Transmembrane helix</keyword>
<reference evidence="4" key="1">
    <citation type="journal article" date="2019" name="Int. J. Syst. Evol. Microbiol.">
        <title>The Global Catalogue of Microorganisms (GCM) 10K type strain sequencing project: providing services to taxonomists for standard genome sequencing and annotation.</title>
        <authorList>
            <consortium name="The Broad Institute Genomics Platform"/>
            <consortium name="The Broad Institute Genome Sequencing Center for Infectious Disease"/>
            <person name="Wu L."/>
            <person name="Ma J."/>
        </authorList>
    </citation>
    <scope>NUCLEOTIDE SEQUENCE [LARGE SCALE GENOMIC DNA]</scope>
    <source>
        <strain evidence="4">JCM 17688</strain>
    </source>
</reference>
<keyword evidence="1" id="KW-0812">Transmembrane</keyword>